<name>A0A1G9BRC8_9MICO</name>
<feature type="compositionally biased region" description="Basic and acidic residues" evidence="1">
    <location>
        <begin position="1"/>
        <end position="25"/>
    </location>
</feature>
<organism evidence="2 3">
    <name type="scientific">Cryobacterium psychrotolerans</name>
    <dbReference type="NCBI Taxonomy" id="386301"/>
    <lineage>
        <taxon>Bacteria</taxon>
        <taxon>Bacillati</taxon>
        <taxon>Actinomycetota</taxon>
        <taxon>Actinomycetes</taxon>
        <taxon>Micrococcales</taxon>
        <taxon>Microbacteriaceae</taxon>
        <taxon>Cryobacterium</taxon>
    </lineage>
</organism>
<accession>A0A1G9BRC8</accession>
<protein>
    <submittedName>
        <fullName evidence="2">Uncharacterized protein</fullName>
    </submittedName>
</protein>
<gene>
    <name evidence="2" type="ORF">SAMN05216282_1062</name>
</gene>
<evidence type="ECO:0000256" key="1">
    <source>
        <dbReference type="SAM" id="MobiDB-lite"/>
    </source>
</evidence>
<feature type="region of interest" description="Disordered" evidence="1">
    <location>
        <begin position="1"/>
        <end position="50"/>
    </location>
</feature>
<keyword evidence="3" id="KW-1185">Reference proteome</keyword>
<evidence type="ECO:0000313" key="2">
    <source>
        <dbReference type="EMBL" id="SDK42061.1"/>
    </source>
</evidence>
<proteinExistence type="predicted"/>
<reference evidence="2 3" key="1">
    <citation type="submission" date="2016-10" db="EMBL/GenBank/DDBJ databases">
        <authorList>
            <person name="de Groot N.N."/>
        </authorList>
    </citation>
    <scope>NUCLEOTIDE SEQUENCE [LARGE SCALE GENOMIC DNA]</scope>
    <source>
        <strain evidence="2 3">CGMCC 1.5382</strain>
    </source>
</reference>
<dbReference type="STRING" id="386301.SAMN05216282_1062"/>
<sequence>MEDKSEEKSEDTSEAKREAFCHSDDDGPALTNTQPTPSHTPCPHRTPGKG</sequence>
<dbReference type="AlphaFoldDB" id="A0A1G9BRC8"/>
<evidence type="ECO:0000313" key="3">
    <source>
        <dbReference type="Proteomes" id="UP000198701"/>
    </source>
</evidence>
<feature type="compositionally biased region" description="Polar residues" evidence="1">
    <location>
        <begin position="30"/>
        <end position="39"/>
    </location>
</feature>
<dbReference type="Proteomes" id="UP000198701">
    <property type="component" value="Unassembled WGS sequence"/>
</dbReference>
<dbReference type="EMBL" id="FNFU01000006">
    <property type="protein sequence ID" value="SDK42061.1"/>
    <property type="molecule type" value="Genomic_DNA"/>
</dbReference>